<accession>A0ABN5G0S5</accession>
<gene>
    <name evidence="1" type="ORF">C1C98_00605</name>
</gene>
<evidence type="ECO:0000313" key="1">
    <source>
        <dbReference type="EMBL" id="AUO44039.1"/>
    </source>
</evidence>
<reference evidence="1 2" key="1">
    <citation type="submission" date="2018-01" db="EMBL/GenBank/DDBJ databases">
        <title>Tropical forage species Digitaria eriantha prevents oxidative stress under low temperature conditions by the incorporation of polyhydroxybutyrate-producing endophytic bacteria.</title>
        <authorList>
            <person name="Stritzler M."/>
            <person name="Ayub N."/>
        </authorList>
    </citation>
    <scope>NUCLEOTIDE SEQUENCE [LARGE SCALE GENOMIC DNA]</scope>
    <source>
        <strain evidence="1 2">FR1</strain>
    </source>
</reference>
<name>A0ABN5G0S5_PSEO1</name>
<sequence length="118" mass="13011">MWWAVISGRRGARSESFTDCTGLIASKLAPTRVLRSPQIPCGSELARDWGCMNHFVKLDTGLSSNCHISAIECSHGLPILGRLNTPYLLGVRHETEAFDGGNDVCRCWRCDCQRGGRC</sequence>
<evidence type="ECO:0000313" key="2">
    <source>
        <dbReference type="Proteomes" id="UP000235315"/>
    </source>
</evidence>
<keyword evidence="2" id="KW-1185">Reference proteome</keyword>
<dbReference type="Proteomes" id="UP000235315">
    <property type="component" value="Chromosome"/>
</dbReference>
<proteinExistence type="predicted"/>
<organism evidence="1 2">
    <name type="scientific">Pseudomonas ogarae (strain DSM 112162 / CECT 30235 / F113)</name>
    <dbReference type="NCBI Taxonomy" id="1114970"/>
    <lineage>
        <taxon>Bacteria</taxon>
        <taxon>Pseudomonadati</taxon>
        <taxon>Pseudomonadota</taxon>
        <taxon>Gammaproteobacteria</taxon>
        <taxon>Pseudomonadales</taxon>
        <taxon>Pseudomonadaceae</taxon>
        <taxon>Pseudomonas</taxon>
    </lineage>
</organism>
<dbReference type="EMBL" id="CP025738">
    <property type="protein sequence ID" value="AUO44039.1"/>
    <property type="molecule type" value="Genomic_DNA"/>
</dbReference>
<protein>
    <submittedName>
        <fullName evidence="1">Uncharacterized protein</fullName>
    </submittedName>
</protein>